<comment type="similarity">
    <text evidence="1 5 6">Belongs to the peptidase S8 family.</text>
</comment>
<evidence type="ECO:0000256" key="6">
    <source>
        <dbReference type="RuleBase" id="RU003355"/>
    </source>
</evidence>
<dbReference type="GO" id="GO:0005615">
    <property type="term" value="C:extracellular space"/>
    <property type="evidence" value="ECO:0007669"/>
    <property type="project" value="TreeGrafter"/>
</dbReference>
<dbReference type="SUPFAM" id="SSF82895">
    <property type="entry name" value="TSP-1 type 1 repeat"/>
    <property type="match status" value="1"/>
</dbReference>
<feature type="active site" description="Charge relay system" evidence="5">
    <location>
        <position position="168"/>
    </location>
</feature>
<dbReference type="PROSITE" id="PS00138">
    <property type="entry name" value="SUBTILASE_SER"/>
    <property type="match status" value="1"/>
</dbReference>
<sequence>MANQTFNYTDSRDMLTDMMKRMKSEVDDFVKEGEPLPEHLVPFAFFAEVTEQDIDMFMAGYLNFSETNGNFMCDSASNFMSNLGMMIMGTTDPEHLLEMLSLMDGLVEAVERSKPEYLEQATSYPFTYTGLAEGLWGMDRIDQAEDEARDNSMTVPGEGENVHIYVIDTGINAAHVDFTNPTNRVGNGFDFVDNDADPNDCHGHGTHVAGTAAGSIHGVAKKATVHALKTLGCDGSGFQYRTLQSLEWIMANAVRPAVVSMSLGGGRSEVYNTAIDRMHDAGFTVVVAAGNENQDACLGSPASAAKAFTVGSTELGDRRSSFSSYGTCVNIFAPGSNILSAMWQNPTQTGLKSGTSMATPQVSGVIAVYLGMNPDATPQNVWDALLGVAVNNKVIDHCPDCTTRPPNKLLQIKDLPGCIPDTPCQAGSWSDWSACPATCGNGVQTRTRSITREAVGVCDFCPEKNNLEETQPCDTGVVCQMNEPSTASPDIGSNLAGKTVTFTPSTADGATIYNTAVCGSATMPHSTEGHQRVDIGDEGDIDVTFPNAGFPFFGDNKASGKLCANGYLYFTESTLYAPGCAWQHSSQSHYSQQRISFYATDLNSAAAGVITISPDAPPFADRRIITFMEVPLWPNIASITFQAELIHAGPEAGTIRITWGQNLATNRPVKVAGVSAGNGVPADFSGVMVLPSAPATCAAAPAPTNPPVTVAPTAAPTKAPTEAPTEAPTVAPLTAAPTRVAVPTDVPTSGPTMAPTTEPTSAPTSVPTAVFVDTIAPTASVDGVVPEGDLPEALATPAMKRQSADLAYLEGKSFTYFPTMRTDSTFTPADYRVSCVQDSLDGWEDEPTFFSEGSTSRTLTMMDDSSVEVPLAGPLLFKAMFVNSIFVGSNGYITFLNHDGTPHPDFSNHYMFGRVAGLFTDLDPSAGGQISVKDTTNADSTGFVTIWYRDVPRWGNVEDTYSFQIKMFQNGKITVMYEKIAASTNDIILGISTASMPVGIENQDLLSLEDLTIDCAADPERPASLPTPISERTPSEIFDGSNPFNLNDLKLTFAPLGPVSGDANTGYKVLCREDMDGLQYSTDGATTLNLGDDDSREIFFANGNVFTFMGSTYFSVHVGSNGYLTFGIADTSYYVNPFTHYSMPRISALFTDMSPQDSPGGKVSYQQLQSALVVTFENIREYNKQITNTFQVVLTFDTFGAPNPFTIQWAGVDTTDPRTMMVGTGAGSLYSSMTVDSFKRYELRSTAPTECPEPEQPEGAMSVLSAPGTSMDKTSLLAALQSSASSLSAANVPRICPSVSVMNEIAAAQAQKVMGPPPAVAQSLLPPPSSAASIAAVNMPLMLLTCLGATAMMLLMPAA</sequence>
<dbReference type="SUPFAM" id="SSF52743">
    <property type="entry name" value="Subtilisin-like"/>
    <property type="match status" value="1"/>
</dbReference>
<name>A0A7S0R6S3_9CHLO</name>
<dbReference type="GO" id="GO:0006508">
    <property type="term" value="P:proteolysis"/>
    <property type="evidence" value="ECO:0007669"/>
    <property type="project" value="UniProtKB-KW"/>
</dbReference>
<protein>
    <recommendedName>
        <fullName evidence="8">Peptidase S8/S53 domain-containing protein</fullName>
    </recommendedName>
</protein>
<keyword evidence="2 5" id="KW-0645">Protease</keyword>
<feature type="domain" description="Peptidase S8/S53" evidence="8">
    <location>
        <begin position="159"/>
        <end position="389"/>
    </location>
</feature>
<dbReference type="InterPro" id="IPR036852">
    <property type="entry name" value="Peptidase_S8/S53_dom_sf"/>
</dbReference>
<dbReference type="InterPro" id="IPR022398">
    <property type="entry name" value="Peptidase_S8_His-AS"/>
</dbReference>
<dbReference type="PANTHER" id="PTHR43806">
    <property type="entry name" value="PEPTIDASE S8"/>
    <property type="match status" value="1"/>
</dbReference>
<dbReference type="InterPro" id="IPR015500">
    <property type="entry name" value="Peptidase_S8_subtilisin-rel"/>
</dbReference>
<dbReference type="InterPro" id="IPR000209">
    <property type="entry name" value="Peptidase_S8/S53_dom"/>
</dbReference>
<dbReference type="Gene3D" id="3.40.50.200">
    <property type="entry name" value="Peptidase S8/S53 domain"/>
    <property type="match status" value="1"/>
</dbReference>
<dbReference type="SMART" id="SM00209">
    <property type="entry name" value="TSP1"/>
    <property type="match status" value="1"/>
</dbReference>
<feature type="active site" description="Charge relay system" evidence="5">
    <location>
        <position position="204"/>
    </location>
</feature>
<dbReference type="InterPro" id="IPR023828">
    <property type="entry name" value="Peptidase_S8_Ser-AS"/>
</dbReference>
<dbReference type="PANTHER" id="PTHR43806:SF58">
    <property type="entry name" value="ALKALINE PROTEASE 1-RELATED"/>
    <property type="match status" value="1"/>
</dbReference>
<accession>A0A7S0R6S3</accession>
<dbReference type="InterPro" id="IPR023827">
    <property type="entry name" value="Peptidase_S8_Asp-AS"/>
</dbReference>
<keyword evidence="3 5" id="KW-0378">Hydrolase</keyword>
<evidence type="ECO:0000256" key="4">
    <source>
        <dbReference type="ARBA" id="ARBA00022825"/>
    </source>
</evidence>
<evidence type="ECO:0000256" key="7">
    <source>
        <dbReference type="SAM" id="MobiDB-lite"/>
    </source>
</evidence>
<evidence type="ECO:0000256" key="5">
    <source>
        <dbReference type="PROSITE-ProRule" id="PRU01240"/>
    </source>
</evidence>
<evidence type="ECO:0000256" key="1">
    <source>
        <dbReference type="ARBA" id="ARBA00011073"/>
    </source>
</evidence>
<dbReference type="PROSITE" id="PS51892">
    <property type="entry name" value="SUBTILASE"/>
    <property type="match status" value="1"/>
</dbReference>
<dbReference type="CDD" id="cd04077">
    <property type="entry name" value="Peptidases_S8_PCSK9_ProteinaseK_like"/>
    <property type="match status" value="1"/>
</dbReference>
<dbReference type="Gene3D" id="2.20.100.10">
    <property type="entry name" value="Thrombospondin type-1 (TSP1) repeat"/>
    <property type="match status" value="1"/>
</dbReference>
<reference evidence="9" key="1">
    <citation type="submission" date="2021-01" db="EMBL/GenBank/DDBJ databases">
        <authorList>
            <person name="Corre E."/>
            <person name="Pelletier E."/>
            <person name="Niang G."/>
            <person name="Scheremetjew M."/>
            <person name="Finn R."/>
            <person name="Kale V."/>
            <person name="Holt S."/>
            <person name="Cochrane G."/>
            <person name="Meng A."/>
            <person name="Brown T."/>
            <person name="Cohen L."/>
        </authorList>
    </citation>
    <scope>NUCLEOTIDE SEQUENCE</scope>
    <source>
        <strain evidence="9">CCMP722</strain>
    </source>
</reference>
<organism evidence="9">
    <name type="scientific">Pyramimonas obovata</name>
    <dbReference type="NCBI Taxonomy" id="1411642"/>
    <lineage>
        <taxon>Eukaryota</taxon>
        <taxon>Viridiplantae</taxon>
        <taxon>Chlorophyta</taxon>
        <taxon>Pyramimonadophyceae</taxon>
        <taxon>Pyramimonadales</taxon>
        <taxon>Pyramimonadaceae</taxon>
        <taxon>Pyramimonas</taxon>
        <taxon>Pyramimonas incertae sedis</taxon>
    </lineage>
</organism>
<evidence type="ECO:0000256" key="3">
    <source>
        <dbReference type="ARBA" id="ARBA00022801"/>
    </source>
</evidence>
<proteinExistence type="inferred from homology"/>
<dbReference type="InterPro" id="IPR050131">
    <property type="entry name" value="Peptidase_S8_subtilisin-like"/>
</dbReference>
<dbReference type="PROSITE" id="PS50092">
    <property type="entry name" value="TSP1"/>
    <property type="match status" value="1"/>
</dbReference>
<dbReference type="Pfam" id="PF00090">
    <property type="entry name" value="TSP_1"/>
    <property type="match status" value="1"/>
</dbReference>
<dbReference type="InterPro" id="IPR034193">
    <property type="entry name" value="PCSK9_ProteinaseK-like"/>
</dbReference>
<evidence type="ECO:0000259" key="8">
    <source>
        <dbReference type="Pfam" id="PF00082"/>
    </source>
</evidence>
<dbReference type="PROSITE" id="PS00136">
    <property type="entry name" value="SUBTILASE_ASP"/>
    <property type="match status" value="1"/>
</dbReference>
<dbReference type="InterPro" id="IPR036383">
    <property type="entry name" value="TSP1_rpt_sf"/>
</dbReference>
<keyword evidence="4 5" id="KW-0720">Serine protease</keyword>
<dbReference type="PRINTS" id="PR00723">
    <property type="entry name" value="SUBTILISIN"/>
</dbReference>
<gene>
    <name evidence="9" type="ORF">POBO1169_LOCUS9574</name>
</gene>
<feature type="active site" description="Charge relay system" evidence="5">
    <location>
        <position position="356"/>
    </location>
</feature>
<feature type="region of interest" description="Disordered" evidence="7">
    <location>
        <begin position="744"/>
        <end position="765"/>
    </location>
</feature>
<dbReference type="Pfam" id="PF00082">
    <property type="entry name" value="Peptidase_S8"/>
    <property type="match status" value="1"/>
</dbReference>
<dbReference type="FunFam" id="3.40.50.200:FF:000014">
    <property type="entry name" value="Proteinase K"/>
    <property type="match status" value="1"/>
</dbReference>
<dbReference type="EMBL" id="HBFA01018722">
    <property type="protein sequence ID" value="CAD8668527.1"/>
    <property type="molecule type" value="Transcribed_RNA"/>
</dbReference>
<dbReference type="PROSITE" id="PS00137">
    <property type="entry name" value="SUBTILASE_HIS"/>
    <property type="match status" value="1"/>
</dbReference>
<evidence type="ECO:0000313" key="9">
    <source>
        <dbReference type="EMBL" id="CAD8668527.1"/>
    </source>
</evidence>
<dbReference type="InterPro" id="IPR000884">
    <property type="entry name" value="TSP1_rpt"/>
</dbReference>
<evidence type="ECO:0000256" key="2">
    <source>
        <dbReference type="ARBA" id="ARBA00022670"/>
    </source>
</evidence>
<dbReference type="GO" id="GO:0004252">
    <property type="term" value="F:serine-type endopeptidase activity"/>
    <property type="evidence" value="ECO:0007669"/>
    <property type="project" value="UniProtKB-UniRule"/>
</dbReference>